<dbReference type="InterPro" id="IPR004838">
    <property type="entry name" value="NHTrfase_class1_PyrdxlP-BS"/>
</dbReference>
<evidence type="ECO:0000313" key="6">
    <source>
        <dbReference type="EMBL" id="QEZ69793.1"/>
    </source>
</evidence>
<dbReference type="InterPro" id="IPR004839">
    <property type="entry name" value="Aminotransferase_I/II_large"/>
</dbReference>
<proteinExistence type="inferred from homology"/>
<dbReference type="Proteomes" id="UP000326961">
    <property type="component" value="Chromosome"/>
</dbReference>
<dbReference type="AlphaFoldDB" id="A0A5P3XHK8"/>
<dbReference type="InterPro" id="IPR015422">
    <property type="entry name" value="PyrdxlP-dep_Trfase_small"/>
</dbReference>
<dbReference type="PANTHER" id="PTHR42832:SF3">
    <property type="entry name" value="L-GLUTAMINE--4-(METHYLSULFANYL)-2-OXOBUTANOATE AMINOTRANSFERASE"/>
    <property type="match status" value="1"/>
</dbReference>
<dbReference type="InterPro" id="IPR015421">
    <property type="entry name" value="PyrdxlP-dep_Trfase_major"/>
</dbReference>
<reference evidence="6 7" key="1">
    <citation type="submission" date="2018-09" db="EMBL/GenBank/DDBJ databases">
        <title>A clostridial neurotoxin that targets Anopheles mosquitoes.</title>
        <authorList>
            <person name="Contreras E."/>
            <person name="Masuyer G."/>
            <person name="Qureshi N."/>
            <person name="Chawla S."/>
            <person name="Lim H.L."/>
            <person name="Chen J."/>
            <person name="Stenmark P."/>
            <person name="Gill S."/>
        </authorList>
    </citation>
    <scope>NUCLEOTIDE SEQUENCE [LARGE SCALE GENOMIC DNA]</scope>
    <source>
        <strain evidence="6 7">Cbm</strain>
    </source>
</reference>
<dbReference type="NCBIfam" id="NF004937">
    <property type="entry name" value="PRK06290.1"/>
    <property type="match status" value="1"/>
</dbReference>
<evidence type="ECO:0000259" key="5">
    <source>
        <dbReference type="Pfam" id="PF00155"/>
    </source>
</evidence>
<dbReference type="EMBL" id="CP032452">
    <property type="protein sequence ID" value="QEZ69793.1"/>
    <property type="molecule type" value="Genomic_DNA"/>
</dbReference>
<keyword evidence="2 4" id="KW-0032">Aminotransferase</keyword>
<evidence type="ECO:0000256" key="2">
    <source>
        <dbReference type="ARBA" id="ARBA00022576"/>
    </source>
</evidence>
<accession>A0A5P3XHK8</accession>
<dbReference type="EC" id="2.6.1.-" evidence="4"/>
<gene>
    <name evidence="6" type="ORF">D4A35_13205</name>
</gene>
<dbReference type="Pfam" id="PF00155">
    <property type="entry name" value="Aminotran_1_2"/>
    <property type="match status" value="1"/>
</dbReference>
<dbReference type="GO" id="GO:0008483">
    <property type="term" value="F:transaminase activity"/>
    <property type="evidence" value="ECO:0007669"/>
    <property type="project" value="UniProtKB-KW"/>
</dbReference>
<evidence type="ECO:0000256" key="3">
    <source>
        <dbReference type="ARBA" id="ARBA00022679"/>
    </source>
</evidence>
<dbReference type="GO" id="GO:0030170">
    <property type="term" value="F:pyridoxal phosphate binding"/>
    <property type="evidence" value="ECO:0007669"/>
    <property type="project" value="InterPro"/>
</dbReference>
<evidence type="ECO:0000256" key="1">
    <source>
        <dbReference type="ARBA" id="ARBA00001933"/>
    </source>
</evidence>
<dbReference type="PROSITE" id="PS00105">
    <property type="entry name" value="AA_TRANSFER_CLASS_1"/>
    <property type="match status" value="1"/>
</dbReference>
<dbReference type="InterPro" id="IPR050881">
    <property type="entry name" value="LL-DAP_aminotransferase"/>
</dbReference>
<feature type="domain" description="Aminotransferase class I/classII large" evidence="5">
    <location>
        <begin position="46"/>
        <end position="387"/>
    </location>
</feature>
<dbReference type="Gene3D" id="3.90.1150.10">
    <property type="entry name" value="Aspartate Aminotransferase, domain 1"/>
    <property type="match status" value="1"/>
</dbReference>
<comment type="cofactor">
    <cofactor evidence="1 4">
        <name>pyridoxal 5'-phosphate</name>
        <dbReference type="ChEBI" id="CHEBI:597326"/>
    </cofactor>
</comment>
<evidence type="ECO:0000313" key="7">
    <source>
        <dbReference type="Proteomes" id="UP000326961"/>
    </source>
</evidence>
<evidence type="ECO:0000256" key="4">
    <source>
        <dbReference type="RuleBase" id="RU000481"/>
    </source>
</evidence>
<organism evidence="6 7">
    <name type="scientific">Paraclostridium bifermentans</name>
    <name type="common">Clostridium bifermentans</name>
    <dbReference type="NCBI Taxonomy" id="1490"/>
    <lineage>
        <taxon>Bacteria</taxon>
        <taxon>Bacillati</taxon>
        <taxon>Bacillota</taxon>
        <taxon>Clostridia</taxon>
        <taxon>Peptostreptococcales</taxon>
        <taxon>Peptostreptococcaceae</taxon>
        <taxon>Paraclostridium</taxon>
    </lineage>
</organism>
<dbReference type="SUPFAM" id="SSF53383">
    <property type="entry name" value="PLP-dependent transferases"/>
    <property type="match status" value="1"/>
</dbReference>
<comment type="similarity">
    <text evidence="4">Belongs to the class-I pyridoxal-phosphate-dependent aminotransferase family.</text>
</comment>
<dbReference type="InterPro" id="IPR015424">
    <property type="entry name" value="PyrdxlP-dep_Trfase"/>
</dbReference>
<keyword evidence="3 4" id="KW-0808">Transferase</keyword>
<protein>
    <recommendedName>
        <fullName evidence="4">Aminotransferase</fullName>
        <ecNumber evidence="4">2.6.1.-</ecNumber>
    </recommendedName>
</protein>
<dbReference type="CDD" id="cd00609">
    <property type="entry name" value="AAT_like"/>
    <property type="match status" value="1"/>
</dbReference>
<dbReference type="Gene3D" id="3.40.640.10">
    <property type="entry name" value="Type I PLP-dependent aspartate aminotransferase-like (Major domain)"/>
    <property type="match status" value="1"/>
</dbReference>
<dbReference type="PANTHER" id="PTHR42832">
    <property type="entry name" value="AMINO ACID AMINOTRANSFERASE"/>
    <property type="match status" value="1"/>
</dbReference>
<sequence length="412" mass="46275">MMDFIDNKVSARLGGSSFFESNDKLYKFEKIKKITKEVKSKFPDVKLIDMGVGEPDKMADSSIVDILCVEAGKPENRFYSDNGIIEFQEAACRYLNNLYGLKNITPENIVHGIGSKPVLAMIPLCFINPGDICLMPSPAYQVLGTYSKFLGGEIYKLPLCPENNFYPDLDSIPEDIKKRSKLLYLNYPNNPTGQIATKEFYEYAVKFAKENDIMIVSDLAYGALTYGNATPLSILSVDGALDVCIEIHSLSKSFNMTGWRLAFVVGSKKAMQLYCAIKGHTDSGQFRAIQKSGAYALDNYHNLINLNKERYARRFDLLVDVLNQVGFKTNKPEAGFYSYVKMPKGIKDGVRFNSAEEASLYILSHALVSTVPWDDCGSFLRFSVTYDANSLTDEINVMNELKRRLLSLNLEF</sequence>
<name>A0A5P3XHK8_PARBF</name>